<dbReference type="Proteomes" id="UP000187203">
    <property type="component" value="Unassembled WGS sequence"/>
</dbReference>
<reference evidence="2" key="1">
    <citation type="submission" date="2013-09" db="EMBL/GenBank/DDBJ databases">
        <title>Corchorus olitorius genome sequencing.</title>
        <authorList>
            <person name="Alam M."/>
            <person name="Haque M.S."/>
            <person name="Islam M.S."/>
            <person name="Emdad E.M."/>
            <person name="Islam M.M."/>
            <person name="Ahmed B."/>
            <person name="Halim A."/>
            <person name="Hossen Q.M.M."/>
            <person name="Hossain M.Z."/>
            <person name="Ahmed R."/>
            <person name="Khan M.M."/>
            <person name="Islam R."/>
            <person name="Rashid M.M."/>
            <person name="Khan S.A."/>
            <person name="Rahman M.S."/>
            <person name="Alam M."/>
            <person name="Yahiya A.S."/>
            <person name="Khan M.S."/>
            <person name="Azam M.S."/>
            <person name="Haque T."/>
            <person name="Lashkar M.Z.H."/>
            <person name="Akhand A.I."/>
            <person name="Morshed G."/>
            <person name="Roy S."/>
            <person name="Uddin K.S."/>
            <person name="Rabeya T."/>
            <person name="Hossain A.S."/>
            <person name="Chowdhury A."/>
            <person name="Snigdha A.R."/>
            <person name="Mortoza M.S."/>
            <person name="Matin S.A."/>
            <person name="Hoque S.M.E."/>
            <person name="Islam M.K."/>
            <person name="Roy D.K."/>
            <person name="Haider R."/>
            <person name="Moosa M.M."/>
            <person name="Elias S.M."/>
            <person name="Hasan A.M."/>
            <person name="Jahan S."/>
            <person name="Shafiuddin M."/>
            <person name="Mahmood N."/>
            <person name="Shommy N.S."/>
        </authorList>
    </citation>
    <scope>NUCLEOTIDE SEQUENCE [LARGE SCALE GENOMIC DNA]</scope>
    <source>
        <strain evidence="2">cv. O-4</strain>
    </source>
</reference>
<proteinExistence type="predicted"/>
<gene>
    <name evidence="1" type="ORF">COLO4_35513</name>
</gene>
<dbReference type="Pfam" id="PF03140">
    <property type="entry name" value="DUF247"/>
    <property type="match status" value="1"/>
</dbReference>
<evidence type="ECO:0000313" key="2">
    <source>
        <dbReference type="Proteomes" id="UP000187203"/>
    </source>
</evidence>
<sequence>MIEEHKWRYLGSQLSRIQTKGLALEDLLKAIHPLEIKARDCYSEAINLSSTDEFIEMMVLDGCFIFEFLSCFAKLGNWSSLNPMIPCFPWHEL</sequence>
<dbReference type="AlphaFoldDB" id="A0A1R3GG46"/>
<dbReference type="PANTHER" id="PTHR31170">
    <property type="entry name" value="BNAC04G53230D PROTEIN"/>
    <property type="match status" value="1"/>
</dbReference>
<name>A0A1R3GG46_9ROSI</name>
<keyword evidence="2" id="KW-1185">Reference proteome</keyword>
<dbReference type="EMBL" id="AWUE01022653">
    <property type="protein sequence ID" value="OMO57031.1"/>
    <property type="molecule type" value="Genomic_DNA"/>
</dbReference>
<dbReference type="OrthoDB" id="1749033at2759"/>
<dbReference type="InterPro" id="IPR004158">
    <property type="entry name" value="DUF247_pln"/>
</dbReference>
<comment type="caution">
    <text evidence="1">The sequence shown here is derived from an EMBL/GenBank/DDBJ whole genome shotgun (WGS) entry which is preliminary data.</text>
</comment>
<dbReference type="STRING" id="93759.A0A1R3GG46"/>
<protein>
    <submittedName>
        <fullName evidence="1">Uncharacterized protein</fullName>
    </submittedName>
</protein>
<evidence type="ECO:0000313" key="1">
    <source>
        <dbReference type="EMBL" id="OMO57031.1"/>
    </source>
</evidence>
<organism evidence="1 2">
    <name type="scientific">Corchorus olitorius</name>
    <dbReference type="NCBI Taxonomy" id="93759"/>
    <lineage>
        <taxon>Eukaryota</taxon>
        <taxon>Viridiplantae</taxon>
        <taxon>Streptophyta</taxon>
        <taxon>Embryophyta</taxon>
        <taxon>Tracheophyta</taxon>
        <taxon>Spermatophyta</taxon>
        <taxon>Magnoliopsida</taxon>
        <taxon>eudicotyledons</taxon>
        <taxon>Gunneridae</taxon>
        <taxon>Pentapetalae</taxon>
        <taxon>rosids</taxon>
        <taxon>malvids</taxon>
        <taxon>Malvales</taxon>
        <taxon>Malvaceae</taxon>
        <taxon>Grewioideae</taxon>
        <taxon>Apeibeae</taxon>
        <taxon>Corchorus</taxon>
    </lineage>
</organism>
<dbReference type="PANTHER" id="PTHR31170:SF17">
    <property type="match status" value="1"/>
</dbReference>
<accession>A0A1R3GG46</accession>